<accession>A0A0G1BMZ5</accession>
<comment type="caution">
    <text evidence="2">The sequence shown here is derived from an EMBL/GenBank/DDBJ whole genome shotgun (WGS) entry which is preliminary data.</text>
</comment>
<evidence type="ECO:0000256" key="1">
    <source>
        <dbReference type="SAM" id="Phobius"/>
    </source>
</evidence>
<keyword evidence="1" id="KW-1133">Transmembrane helix</keyword>
<gene>
    <name evidence="2" type="ORF">UV48_C0028G0010</name>
</gene>
<name>A0A0G1BMZ5_9BACT</name>
<feature type="transmembrane region" description="Helical" evidence="1">
    <location>
        <begin position="6"/>
        <end position="25"/>
    </location>
</feature>
<dbReference type="AlphaFoldDB" id="A0A0G1BMZ5"/>
<dbReference type="EMBL" id="LCEQ01000028">
    <property type="protein sequence ID" value="KKS74775.1"/>
    <property type="molecule type" value="Genomic_DNA"/>
</dbReference>
<evidence type="ECO:0000313" key="2">
    <source>
        <dbReference type="EMBL" id="KKS74775.1"/>
    </source>
</evidence>
<reference evidence="2 3" key="1">
    <citation type="journal article" date="2015" name="Nature">
        <title>rRNA introns, odd ribosomes, and small enigmatic genomes across a large radiation of phyla.</title>
        <authorList>
            <person name="Brown C.T."/>
            <person name="Hug L.A."/>
            <person name="Thomas B.C."/>
            <person name="Sharon I."/>
            <person name="Castelle C.J."/>
            <person name="Singh A."/>
            <person name="Wilkins M.J."/>
            <person name="Williams K.H."/>
            <person name="Banfield J.F."/>
        </authorList>
    </citation>
    <scope>NUCLEOTIDE SEQUENCE [LARGE SCALE GENOMIC DNA]</scope>
</reference>
<sequence length="124" mass="13747">MDTDTAWALFALIITGLFVLFLAIVKRKPTHDTHCPDCGALGMKLFGGLFRLDTIKTVDCEARELVKNALFCLNGKNPIGAGLCEKYFCPKCLTWNLKCDQINNRGWGFSCQTPNCGFSFSTTI</sequence>
<keyword evidence="1" id="KW-0812">Transmembrane</keyword>
<organism evidence="2 3">
    <name type="scientific">Candidatus Azambacteria bacterium GW2011_GWA2_42_9</name>
    <dbReference type="NCBI Taxonomy" id="1618613"/>
    <lineage>
        <taxon>Bacteria</taxon>
        <taxon>Candidatus Azamiibacteriota</taxon>
    </lineage>
</organism>
<keyword evidence="1" id="KW-0472">Membrane</keyword>
<dbReference type="Proteomes" id="UP000034563">
    <property type="component" value="Unassembled WGS sequence"/>
</dbReference>
<protein>
    <submittedName>
        <fullName evidence="2">Uncharacterized protein</fullName>
    </submittedName>
</protein>
<evidence type="ECO:0000313" key="3">
    <source>
        <dbReference type="Proteomes" id="UP000034563"/>
    </source>
</evidence>
<proteinExistence type="predicted"/>